<dbReference type="Pfam" id="PF02678">
    <property type="entry name" value="Pirin"/>
    <property type="match status" value="1"/>
</dbReference>
<evidence type="ECO:0000259" key="4">
    <source>
        <dbReference type="Pfam" id="PF02678"/>
    </source>
</evidence>
<protein>
    <recommendedName>
        <fullName evidence="8">Pirin</fullName>
    </recommendedName>
</protein>
<comment type="caution">
    <text evidence="6">The sequence shown here is derived from an EMBL/GenBank/DDBJ whole genome shotgun (WGS) entry which is preliminary data.</text>
</comment>
<sequence>MSNLDARPEEQVCVAGVSGDGVELLTARQVPLGGTRSMTVRRTIPQRARSLVGAWCFCDHFGPDDVSQSAGMQVAPHPHTGLQTVTWLFEGEILHRDSVGSLVAVRPGELNLMTAGVGISHSEESPQAGRPPVLHGVQLWTALPASALGAAPHFEHHADLPVAQADGARVQVFLGALTVGGARLASPATAYTPLVGAQVDLAPGARLTLDADPDFEHAVLTDAGQVRLQGMAVPRDQLGYVGPGQRRLVIEAGPSPARAVLLGGVPFGEDIVMWWNFVGRSHDDVARARDEWMAQVADDPADAAGVATQYTAGAPSRRFGQVRGYDGGPLRAPTMPDVRLRPRTRARP</sequence>
<dbReference type="SUPFAM" id="SSF51182">
    <property type="entry name" value="RmlC-like cupins"/>
    <property type="match status" value="1"/>
</dbReference>
<accession>A0A4Q7M4U1</accession>
<organism evidence="6 7">
    <name type="scientific">Xylanimonas ulmi</name>
    <dbReference type="NCBI Taxonomy" id="228973"/>
    <lineage>
        <taxon>Bacteria</taxon>
        <taxon>Bacillati</taxon>
        <taxon>Actinomycetota</taxon>
        <taxon>Actinomycetes</taxon>
        <taxon>Micrococcales</taxon>
        <taxon>Promicromonosporaceae</taxon>
        <taxon>Xylanimonas</taxon>
    </lineage>
</organism>
<evidence type="ECO:0000313" key="7">
    <source>
        <dbReference type="Proteomes" id="UP000293852"/>
    </source>
</evidence>
<dbReference type="InterPro" id="IPR012093">
    <property type="entry name" value="Pirin"/>
</dbReference>
<evidence type="ECO:0000259" key="5">
    <source>
        <dbReference type="Pfam" id="PF05726"/>
    </source>
</evidence>
<evidence type="ECO:0000313" key="6">
    <source>
        <dbReference type="EMBL" id="RZS62411.1"/>
    </source>
</evidence>
<keyword evidence="7" id="KW-1185">Reference proteome</keyword>
<dbReference type="AlphaFoldDB" id="A0A4Q7M4U1"/>
<dbReference type="Gene3D" id="2.60.120.10">
    <property type="entry name" value="Jelly Rolls"/>
    <property type="match status" value="2"/>
</dbReference>
<dbReference type="InterPro" id="IPR008778">
    <property type="entry name" value="Pirin_C_dom"/>
</dbReference>
<evidence type="ECO:0000256" key="1">
    <source>
        <dbReference type="ARBA" id="ARBA00008416"/>
    </source>
</evidence>
<dbReference type="InterPro" id="IPR011051">
    <property type="entry name" value="RmlC_Cupin_sf"/>
</dbReference>
<evidence type="ECO:0000256" key="3">
    <source>
        <dbReference type="SAM" id="MobiDB-lite"/>
    </source>
</evidence>
<feature type="region of interest" description="Disordered" evidence="3">
    <location>
        <begin position="321"/>
        <end position="348"/>
    </location>
</feature>
<dbReference type="InterPro" id="IPR003829">
    <property type="entry name" value="Pirin_N_dom"/>
</dbReference>
<name>A0A4Q7M4U1_9MICO</name>
<dbReference type="InterPro" id="IPR014710">
    <property type="entry name" value="RmlC-like_jellyroll"/>
</dbReference>
<gene>
    <name evidence="6" type="ORF">EV386_2744</name>
</gene>
<evidence type="ECO:0008006" key="8">
    <source>
        <dbReference type="Google" id="ProtNLM"/>
    </source>
</evidence>
<dbReference type="Proteomes" id="UP000293852">
    <property type="component" value="Unassembled WGS sequence"/>
</dbReference>
<dbReference type="Pfam" id="PF05726">
    <property type="entry name" value="Pirin_C"/>
    <property type="match status" value="1"/>
</dbReference>
<feature type="domain" description="Pirin C-terminal" evidence="5">
    <location>
        <begin position="198"/>
        <end position="293"/>
    </location>
</feature>
<dbReference type="PANTHER" id="PTHR13903:SF8">
    <property type="entry name" value="PIRIN"/>
    <property type="match status" value="1"/>
</dbReference>
<dbReference type="PANTHER" id="PTHR13903">
    <property type="entry name" value="PIRIN-RELATED"/>
    <property type="match status" value="1"/>
</dbReference>
<dbReference type="CDD" id="cd02909">
    <property type="entry name" value="cupin_pirin_N"/>
    <property type="match status" value="1"/>
</dbReference>
<dbReference type="EMBL" id="SGWX01000001">
    <property type="protein sequence ID" value="RZS62411.1"/>
    <property type="molecule type" value="Genomic_DNA"/>
</dbReference>
<reference evidence="6 7" key="1">
    <citation type="submission" date="2019-02" db="EMBL/GenBank/DDBJ databases">
        <title>Sequencing the genomes of 1000 actinobacteria strains.</title>
        <authorList>
            <person name="Klenk H.-P."/>
        </authorList>
    </citation>
    <scope>NUCLEOTIDE SEQUENCE [LARGE SCALE GENOMIC DNA]</scope>
    <source>
        <strain evidence="6 7">DSM 16932</strain>
    </source>
</reference>
<dbReference type="RefSeq" id="WP_130415836.1">
    <property type="nucleotide sequence ID" value="NZ_SGWX01000001.1"/>
</dbReference>
<feature type="domain" description="Pirin N-terminal" evidence="4">
    <location>
        <begin position="39"/>
        <end position="140"/>
    </location>
</feature>
<evidence type="ECO:0000256" key="2">
    <source>
        <dbReference type="RuleBase" id="RU003457"/>
    </source>
</evidence>
<dbReference type="CDD" id="cd02247">
    <property type="entry name" value="cupin_pirin_C"/>
    <property type="match status" value="1"/>
</dbReference>
<dbReference type="OrthoDB" id="9780903at2"/>
<proteinExistence type="inferred from homology"/>
<comment type="similarity">
    <text evidence="1 2">Belongs to the pirin family.</text>
</comment>